<proteinExistence type="predicted"/>
<dbReference type="AlphaFoldDB" id="A0A0N4X1K8"/>
<sequence>LLSHQFPRILREQQYRICSLQVQKLRPDISNRGNVPVFPSSLERDHVDRSQGHRHRSLCVHIVATLTEFPVTSSSSSSSSAGYDGTKNLFPPALE</sequence>
<dbReference type="WBParaSite" id="HPLM_0001820901-mRNA-1">
    <property type="protein sequence ID" value="HPLM_0001820901-mRNA-1"/>
    <property type="gene ID" value="HPLM_0001820901"/>
</dbReference>
<reference evidence="2" key="1">
    <citation type="submission" date="2017-02" db="UniProtKB">
        <authorList>
            <consortium name="WormBaseParasite"/>
        </authorList>
    </citation>
    <scope>IDENTIFICATION</scope>
</reference>
<evidence type="ECO:0000313" key="2">
    <source>
        <dbReference type="WBParaSite" id="HPLM_0001820901-mRNA-1"/>
    </source>
</evidence>
<accession>A0A0N4X1K8</accession>
<name>A0A0N4X1K8_HAEPC</name>
<protein>
    <submittedName>
        <fullName evidence="2">Ovule protein</fullName>
    </submittedName>
</protein>
<organism evidence="2">
    <name type="scientific">Haemonchus placei</name>
    <name type="common">Barber's pole worm</name>
    <dbReference type="NCBI Taxonomy" id="6290"/>
    <lineage>
        <taxon>Eukaryota</taxon>
        <taxon>Metazoa</taxon>
        <taxon>Ecdysozoa</taxon>
        <taxon>Nematoda</taxon>
        <taxon>Chromadorea</taxon>
        <taxon>Rhabditida</taxon>
        <taxon>Rhabditina</taxon>
        <taxon>Rhabditomorpha</taxon>
        <taxon>Strongyloidea</taxon>
        <taxon>Trichostrongylidae</taxon>
        <taxon>Haemonchus</taxon>
    </lineage>
</organism>
<feature type="region of interest" description="Disordered" evidence="1">
    <location>
        <begin position="71"/>
        <end position="95"/>
    </location>
</feature>
<evidence type="ECO:0000256" key="1">
    <source>
        <dbReference type="SAM" id="MobiDB-lite"/>
    </source>
</evidence>